<organism evidence="3">
    <name type="scientific">Spongospora subterranea</name>
    <dbReference type="NCBI Taxonomy" id="70186"/>
    <lineage>
        <taxon>Eukaryota</taxon>
        <taxon>Sar</taxon>
        <taxon>Rhizaria</taxon>
        <taxon>Endomyxa</taxon>
        <taxon>Phytomyxea</taxon>
        <taxon>Plasmodiophorida</taxon>
        <taxon>Plasmodiophoridae</taxon>
        <taxon>Spongospora</taxon>
    </lineage>
</organism>
<dbReference type="EMBL" id="HACM01001068">
    <property type="protein sequence ID" value="CRZ01510.1"/>
    <property type="molecule type" value="Transcribed_RNA"/>
</dbReference>
<evidence type="ECO:0000259" key="2">
    <source>
        <dbReference type="Pfam" id="PF09587"/>
    </source>
</evidence>
<dbReference type="InterPro" id="IPR052169">
    <property type="entry name" value="CW_Biosynth-Accessory"/>
</dbReference>
<dbReference type="SUPFAM" id="SSF56300">
    <property type="entry name" value="Metallo-dependent phosphatases"/>
    <property type="match status" value="1"/>
</dbReference>
<feature type="domain" description="Capsule synthesis protein CapA" evidence="2">
    <location>
        <begin position="76"/>
        <end position="155"/>
    </location>
</feature>
<name>A0A0H5QHK3_9EUKA</name>
<evidence type="ECO:0000313" key="3">
    <source>
        <dbReference type="EMBL" id="CRZ01510.1"/>
    </source>
</evidence>
<feature type="non-terminal residue" evidence="3">
    <location>
        <position position="1"/>
    </location>
</feature>
<dbReference type="Pfam" id="PF09587">
    <property type="entry name" value="PGA_cap"/>
    <property type="match status" value="1"/>
</dbReference>
<dbReference type="AlphaFoldDB" id="A0A0H5QHK3"/>
<sequence>VFCRSVVVVRNDLKLRCEFSSGTPRSWSAGGTVPGLFWLPGLTSIAAADEAFEVLSYVFRQYDSDLPGKNRTPSGVDRAPGSKGIRILSIHWGPNWAYRHSPNDGQEFRRYLARRLIDELNVDLIYGHSSHHVRGLELHHDRLIIYGAGDLVNDYEGFENPGDELFSPFGSLFVVDLTSDGNLFSLGMIPMFMDRLRVRRLTTSSYIHSPELRAMCPLYNSIQGFHKFVNHMSFLDAGGHRAALRLRTDRWIDGDKILVYP</sequence>
<protein>
    <recommendedName>
        <fullName evidence="2">Capsule synthesis protein CapA domain-containing protein</fullName>
    </recommendedName>
</protein>
<dbReference type="PANTHER" id="PTHR33393:SF11">
    <property type="entry name" value="POLYGLUTAMINE SYNTHESIS ACCESSORY PROTEIN RV0574C-RELATED"/>
    <property type="match status" value="1"/>
</dbReference>
<reference evidence="3" key="1">
    <citation type="submission" date="2015-04" db="EMBL/GenBank/DDBJ databases">
        <title>The genome sequence of the plant pathogenic Rhizarian Plasmodiophora brassicae reveals insights in its biotrophic life cycle and the origin of chitin synthesis.</title>
        <authorList>
            <person name="Schwelm A."/>
            <person name="Fogelqvist J."/>
            <person name="Knaust A."/>
            <person name="Julke S."/>
            <person name="Lilja T."/>
            <person name="Dhandapani V."/>
            <person name="Bonilla-Rosso G."/>
            <person name="Karlsson M."/>
            <person name="Shevchenko A."/>
            <person name="Choi S.R."/>
            <person name="Kim H.G."/>
            <person name="Park J.Y."/>
            <person name="Lim Y.P."/>
            <person name="Ludwig-Muller J."/>
            <person name="Dixelius C."/>
        </authorList>
    </citation>
    <scope>NUCLEOTIDE SEQUENCE</scope>
    <source>
        <tissue evidence="3">Potato root galls</tissue>
    </source>
</reference>
<dbReference type="InterPro" id="IPR019079">
    <property type="entry name" value="Capsule_synth_CapA"/>
</dbReference>
<dbReference type="PANTHER" id="PTHR33393">
    <property type="entry name" value="POLYGLUTAMINE SYNTHESIS ACCESSORY PROTEIN RV0574C-RELATED"/>
    <property type="match status" value="1"/>
</dbReference>
<evidence type="ECO:0000256" key="1">
    <source>
        <dbReference type="ARBA" id="ARBA00005662"/>
    </source>
</evidence>
<accession>A0A0H5QHK3</accession>
<dbReference type="InterPro" id="IPR029052">
    <property type="entry name" value="Metallo-depent_PP-like"/>
</dbReference>
<proteinExistence type="inferred from homology"/>
<comment type="similarity">
    <text evidence="1">Belongs to the CapA family.</text>
</comment>